<feature type="region of interest" description="Disordered" evidence="1">
    <location>
        <begin position="106"/>
        <end position="129"/>
    </location>
</feature>
<proteinExistence type="predicted"/>
<gene>
    <name evidence="2" type="ORF">XAC3562_230011</name>
</gene>
<accession>A0A0U5FC60</accession>
<evidence type="ECO:0000313" key="3">
    <source>
        <dbReference type="Proteomes" id="UP000052230"/>
    </source>
</evidence>
<dbReference type="Proteomes" id="UP000052230">
    <property type="component" value="Unassembled WGS sequence"/>
</dbReference>
<reference evidence="2 3" key="1">
    <citation type="submission" date="2014-09" db="EMBL/GenBank/DDBJ databases">
        <authorList>
            <person name="Regsiter A."/>
        </authorList>
    </citation>
    <scope>NUCLEOTIDE SEQUENCE [LARGE SCALE GENOMIC DNA]</scope>
</reference>
<dbReference type="AlphaFoldDB" id="A0A0U5FC60"/>
<dbReference type="EMBL" id="CCXZ01000115">
    <property type="protein sequence ID" value="CEG15906.1"/>
    <property type="molecule type" value="Genomic_DNA"/>
</dbReference>
<organism evidence="2 3">
    <name type="scientific">Xanthomonas citri pv. citri</name>
    <dbReference type="NCBI Taxonomy" id="611301"/>
    <lineage>
        <taxon>Bacteria</taxon>
        <taxon>Pseudomonadati</taxon>
        <taxon>Pseudomonadota</taxon>
        <taxon>Gammaproteobacteria</taxon>
        <taxon>Lysobacterales</taxon>
        <taxon>Lysobacteraceae</taxon>
        <taxon>Xanthomonas</taxon>
    </lineage>
</organism>
<comment type="caution">
    <text evidence="2">The sequence shown here is derived from an EMBL/GenBank/DDBJ whole genome shotgun (WGS) entry which is preliminary data.</text>
</comment>
<name>A0A0U5FC60_XANCI</name>
<evidence type="ECO:0000256" key="1">
    <source>
        <dbReference type="SAM" id="MobiDB-lite"/>
    </source>
</evidence>
<protein>
    <submittedName>
        <fullName evidence="2">Uncharacterized protein</fullName>
    </submittedName>
</protein>
<evidence type="ECO:0000313" key="2">
    <source>
        <dbReference type="EMBL" id="CEG15906.1"/>
    </source>
</evidence>
<sequence length="129" mass="14278">MLFYLSDVATWAGQLPGGPRKRPVEQGFPTRNRAGSRKVWQFRGLAATRWAMRQQTAGSYRLESLSRRERGVGVRVRSKSMEQSAIHPGRRVATRLSVHALADLRGAPSSALRAPSPEGEGISGARPRW</sequence>
<keyword evidence="3" id="KW-1185">Reference proteome</keyword>